<dbReference type="Pfam" id="PF13480">
    <property type="entry name" value="Acetyltransf_6"/>
    <property type="match status" value="1"/>
</dbReference>
<feature type="domain" description="BioF2-like acetyltransferase" evidence="1">
    <location>
        <begin position="165"/>
        <end position="309"/>
    </location>
</feature>
<evidence type="ECO:0000259" key="1">
    <source>
        <dbReference type="Pfam" id="PF13480"/>
    </source>
</evidence>
<comment type="caution">
    <text evidence="2">The sequence shown here is derived from an EMBL/GenBank/DDBJ whole genome shotgun (WGS) entry which is preliminary data.</text>
</comment>
<dbReference type="InterPro" id="IPR016181">
    <property type="entry name" value="Acyl_CoA_acyltransferase"/>
</dbReference>
<reference evidence="2" key="1">
    <citation type="journal article" date="2020" name="mSystems">
        <title>Genome- and Community-Level Interaction Insights into Carbon Utilization and Element Cycling Functions of Hydrothermarchaeota in Hydrothermal Sediment.</title>
        <authorList>
            <person name="Zhou Z."/>
            <person name="Liu Y."/>
            <person name="Xu W."/>
            <person name="Pan J."/>
            <person name="Luo Z.H."/>
            <person name="Li M."/>
        </authorList>
    </citation>
    <scope>NUCLEOTIDE SEQUENCE [LARGE SCALE GENOMIC DNA]</scope>
    <source>
        <strain evidence="2">HyVt-489</strain>
    </source>
</reference>
<proteinExistence type="predicted"/>
<gene>
    <name evidence="2" type="ORF">ENJ46_06115</name>
</gene>
<organism evidence="2">
    <name type="scientific">Hellea balneolensis</name>
    <dbReference type="NCBI Taxonomy" id="287478"/>
    <lineage>
        <taxon>Bacteria</taxon>
        <taxon>Pseudomonadati</taxon>
        <taxon>Pseudomonadota</taxon>
        <taxon>Alphaproteobacteria</taxon>
        <taxon>Maricaulales</taxon>
        <taxon>Robiginitomaculaceae</taxon>
        <taxon>Hellea</taxon>
    </lineage>
</organism>
<dbReference type="EMBL" id="DRMN01000395">
    <property type="protein sequence ID" value="HFB55483.1"/>
    <property type="molecule type" value="Genomic_DNA"/>
</dbReference>
<dbReference type="InterPro" id="IPR038740">
    <property type="entry name" value="BioF2-like_GNAT_dom"/>
</dbReference>
<name>A0A7C3C5U4_9PROT</name>
<dbReference type="Gene3D" id="3.40.630.30">
    <property type="match status" value="1"/>
</dbReference>
<accession>A0A7C3C5U4</accession>
<sequence length="390" mass="43933">MGQGVPEITTDIWSAQNISAPVRRRWTDMCTANPALYSPYFSYAYTQFISRLCKDVYVLEVKEAQETIALLAFQGQRASNGTFASIRPVGTPMTDYHGFICAPDTKLDVVYILAQAGIGSYSYSALVNSGDFTQHTDRSREKCTVMDLSEGAEKWRAARDSSYRRHLKSNRRRIRKSEELGERRFEFNCTSQDVFDQLITWKREKFHQTGKFDVLGAAWTVPLLKTLWQEGKTADLRADMHALYFGDQLAAVDLGLSDGTTFHSWMVAYNHEFHHLAPGIQLLEGLIDESASLGYQRLDLGAGTDGYKRQYASEDIHVTSGYIAARGLNALRCKLYGDLEQFGENHLGRIGKLPAKARRRYAQISACEPRLGKRTKAMIQALKGAPRTLE</sequence>
<protein>
    <submittedName>
        <fullName evidence="2">GNAT family N-acetyltransferase</fullName>
    </submittedName>
</protein>
<dbReference type="SUPFAM" id="SSF55729">
    <property type="entry name" value="Acyl-CoA N-acyltransferases (Nat)"/>
    <property type="match status" value="1"/>
</dbReference>
<dbReference type="AlphaFoldDB" id="A0A7C3C5U4"/>
<evidence type="ECO:0000313" key="2">
    <source>
        <dbReference type="EMBL" id="HFB55483.1"/>
    </source>
</evidence>
<dbReference type="Proteomes" id="UP000886042">
    <property type="component" value="Unassembled WGS sequence"/>
</dbReference>